<accession>A0ACB8RH38</accession>
<reference evidence="1" key="2">
    <citation type="journal article" date="2022" name="New Phytol.">
        <title>Evolutionary transition to the ectomycorrhizal habit in the genomes of a hyperdiverse lineage of mushroom-forming fungi.</title>
        <authorList>
            <person name="Looney B."/>
            <person name="Miyauchi S."/>
            <person name="Morin E."/>
            <person name="Drula E."/>
            <person name="Courty P.E."/>
            <person name="Kohler A."/>
            <person name="Kuo A."/>
            <person name="LaButti K."/>
            <person name="Pangilinan J."/>
            <person name="Lipzen A."/>
            <person name="Riley R."/>
            <person name="Andreopoulos W."/>
            <person name="He G."/>
            <person name="Johnson J."/>
            <person name="Nolan M."/>
            <person name="Tritt A."/>
            <person name="Barry K.W."/>
            <person name="Grigoriev I.V."/>
            <person name="Nagy L.G."/>
            <person name="Hibbett D."/>
            <person name="Henrissat B."/>
            <person name="Matheny P.B."/>
            <person name="Labbe J."/>
            <person name="Martin F.M."/>
        </authorList>
    </citation>
    <scope>NUCLEOTIDE SEQUENCE</scope>
    <source>
        <strain evidence="1">FP105234-sp</strain>
    </source>
</reference>
<evidence type="ECO:0000313" key="2">
    <source>
        <dbReference type="Proteomes" id="UP000814033"/>
    </source>
</evidence>
<name>A0ACB8RH38_9AGAM</name>
<organism evidence="1 2">
    <name type="scientific">Auriscalpium vulgare</name>
    <dbReference type="NCBI Taxonomy" id="40419"/>
    <lineage>
        <taxon>Eukaryota</taxon>
        <taxon>Fungi</taxon>
        <taxon>Dikarya</taxon>
        <taxon>Basidiomycota</taxon>
        <taxon>Agaricomycotina</taxon>
        <taxon>Agaricomycetes</taxon>
        <taxon>Russulales</taxon>
        <taxon>Auriscalpiaceae</taxon>
        <taxon>Auriscalpium</taxon>
    </lineage>
</organism>
<reference evidence="1" key="1">
    <citation type="submission" date="2021-02" db="EMBL/GenBank/DDBJ databases">
        <authorList>
            <consortium name="DOE Joint Genome Institute"/>
            <person name="Ahrendt S."/>
            <person name="Looney B.P."/>
            <person name="Miyauchi S."/>
            <person name="Morin E."/>
            <person name="Drula E."/>
            <person name="Courty P.E."/>
            <person name="Chicoki N."/>
            <person name="Fauchery L."/>
            <person name="Kohler A."/>
            <person name="Kuo A."/>
            <person name="Labutti K."/>
            <person name="Pangilinan J."/>
            <person name="Lipzen A."/>
            <person name="Riley R."/>
            <person name="Andreopoulos W."/>
            <person name="He G."/>
            <person name="Johnson J."/>
            <person name="Barry K.W."/>
            <person name="Grigoriev I.V."/>
            <person name="Nagy L."/>
            <person name="Hibbett D."/>
            <person name="Henrissat B."/>
            <person name="Matheny P.B."/>
            <person name="Labbe J."/>
            <person name="Martin F."/>
        </authorList>
    </citation>
    <scope>NUCLEOTIDE SEQUENCE</scope>
    <source>
        <strain evidence="1">FP105234-sp</strain>
    </source>
</reference>
<dbReference type="EMBL" id="MU276014">
    <property type="protein sequence ID" value="KAI0043539.1"/>
    <property type="molecule type" value="Genomic_DNA"/>
</dbReference>
<gene>
    <name evidence="1" type="ORF">FA95DRAFT_375546</name>
</gene>
<keyword evidence="2" id="KW-1185">Reference proteome</keyword>
<protein>
    <submittedName>
        <fullName evidence="1">Uncharacterized protein</fullName>
    </submittedName>
</protein>
<proteinExistence type="predicted"/>
<comment type="caution">
    <text evidence="1">The sequence shown here is derived from an EMBL/GenBank/DDBJ whole genome shotgun (WGS) entry which is preliminary data.</text>
</comment>
<dbReference type="Proteomes" id="UP000814033">
    <property type="component" value="Unassembled WGS sequence"/>
</dbReference>
<sequence length="162" mass="17647">MTSKQAVVHKENSAHEHQPTAPAMPSRDAHPVTTSYDWNGHPSIASYRLSTLHSKVIPGHCSSHRSGRGSVARGPRSGCMRIVFPQPPRPRPCANRLGHPRLLSRVIEVIRHKVTLPSLRELALGQAAASNATLALVVRSRCAPSFYELALLKISSRCGLVD</sequence>
<evidence type="ECO:0000313" key="1">
    <source>
        <dbReference type="EMBL" id="KAI0043539.1"/>
    </source>
</evidence>